<evidence type="ECO:0000313" key="1">
    <source>
        <dbReference type="EMBL" id="CUU56582.1"/>
    </source>
</evidence>
<dbReference type="Gene3D" id="3.30.70.1200">
    <property type="entry name" value="Crispr-associated protein, domain 1"/>
    <property type="match status" value="1"/>
</dbReference>
<reference evidence="2" key="1">
    <citation type="submission" date="2015-11" db="EMBL/GenBank/DDBJ databases">
        <authorList>
            <person name="Varghese N."/>
        </authorList>
    </citation>
    <scope>NUCLEOTIDE SEQUENCE [LARGE SCALE GENOMIC DNA]</scope>
    <source>
        <strain evidence="2">DSM 45899</strain>
    </source>
</reference>
<dbReference type="RefSeq" id="WP_091277182.1">
    <property type="nucleotide sequence ID" value="NZ_FAOZ01000008.1"/>
</dbReference>
<organism evidence="1 2">
    <name type="scientific">Parafrankia irregularis</name>
    <dbReference type="NCBI Taxonomy" id="795642"/>
    <lineage>
        <taxon>Bacteria</taxon>
        <taxon>Bacillati</taxon>
        <taxon>Actinomycetota</taxon>
        <taxon>Actinomycetes</taxon>
        <taxon>Frankiales</taxon>
        <taxon>Frankiaceae</taxon>
        <taxon>Parafrankia</taxon>
    </lineage>
</organism>
<dbReference type="Gene3D" id="3.30.70.1210">
    <property type="entry name" value="Crispr-associated protein, domain 2"/>
    <property type="match status" value="1"/>
</dbReference>
<protein>
    <submittedName>
        <fullName evidence="1">CRISPR system Cascade subunit CasE</fullName>
    </submittedName>
</protein>
<gene>
    <name evidence="1" type="ORF">Ga0074812_108110</name>
</gene>
<evidence type="ECO:0000313" key="2">
    <source>
        <dbReference type="Proteomes" id="UP000198802"/>
    </source>
</evidence>
<dbReference type="Pfam" id="PF08798">
    <property type="entry name" value="CRISPR_assoc"/>
    <property type="match status" value="1"/>
</dbReference>
<dbReference type="SUPFAM" id="SSF117987">
    <property type="entry name" value="CRISPR-associated protein"/>
    <property type="match status" value="2"/>
</dbReference>
<keyword evidence="2" id="KW-1185">Reference proteome</keyword>
<name>A0A0S4QPX3_9ACTN</name>
<accession>A0A0S4QPX3</accession>
<dbReference type="AlphaFoldDB" id="A0A0S4QPX3"/>
<proteinExistence type="predicted"/>
<dbReference type="Proteomes" id="UP000198802">
    <property type="component" value="Unassembled WGS sequence"/>
</dbReference>
<dbReference type="InterPro" id="IPR010179">
    <property type="entry name" value="CRISPR-assoc_prot_Cse3"/>
</dbReference>
<dbReference type="SMART" id="SM01101">
    <property type="entry name" value="CRISPR_assoc"/>
    <property type="match status" value="1"/>
</dbReference>
<dbReference type="CDD" id="cd09727">
    <property type="entry name" value="Cas6_I-E"/>
    <property type="match status" value="1"/>
</dbReference>
<dbReference type="EMBL" id="FAOZ01000008">
    <property type="protein sequence ID" value="CUU56582.1"/>
    <property type="molecule type" value="Genomic_DNA"/>
</dbReference>
<sequence length="214" mass="23410">MTAWLIQITPDERRRDIRRELTDADRLHKRLMMLIPDDLGDDARTLAGLLFRVDRTRTGTRLLVQTRLEPALDRLPPGYAQAATRKLGPFLDSITSGAAVHYRLTANAAKRGGRNAGPQTGKIIPLRGAAADDWWANRAARCGLELRSLTGTPEDDVTGLRHDGRRIRHALTRFDGHAVITDPEAVRSAVLDGVGRARSYGAGLLSLAPLRAAG</sequence>